<reference evidence="1 2" key="1">
    <citation type="submission" date="2020-08" db="EMBL/GenBank/DDBJ databases">
        <title>Genomic Encyclopedia of Type Strains, Phase IV (KMG-IV): sequencing the most valuable type-strain genomes for metagenomic binning, comparative biology and taxonomic classification.</title>
        <authorList>
            <person name="Goeker M."/>
        </authorList>
    </citation>
    <scope>NUCLEOTIDE SEQUENCE [LARGE SCALE GENOMIC DNA]</scope>
    <source>
        <strain evidence="1 2">DSM 25897</strain>
    </source>
</reference>
<dbReference type="AlphaFoldDB" id="A0A7W7V7B9"/>
<name>A0A7W7V7B9_9GAMM</name>
<comment type="caution">
    <text evidence="1">The sequence shown here is derived from an EMBL/GenBank/DDBJ whole genome shotgun (WGS) entry which is preliminary data.</text>
</comment>
<dbReference type="Proteomes" id="UP000519004">
    <property type="component" value="Unassembled WGS sequence"/>
</dbReference>
<dbReference type="InterPro" id="IPR014942">
    <property type="entry name" value="AbiEii"/>
</dbReference>
<dbReference type="Pfam" id="PF08843">
    <property type="entry name" value="AbiEii"/>
    <property type="match status" value="1"/>
</dbReference>
<accession>A0A7W7V7B9</accession>
<proteinExistence type="predicted"/>
<dbReference type="EMBL" id="JACHHX010000002">
    <property type="protein sequence ID" value="MBB5014575.1"/>
    <property type="molecule type" value="Genomic_DNA"/>
</dbReference>
<organism evidence="1 2">
    <name type="scientific">Rehaibacterium terrae</name>
    <dbReference type="NCBI Taxonomy" id="1341696"/>
    <lineage>
        <taxon>Bacteria</taxon>
        <taxon>Pseudomonadati</taxon>
        <taxon>Pseudomonadota</taxon>
        <taxon>Gammaproteobacteria</taxon>
        <taxon>Lysobacterales</taxon>
        <taxon>Lysobacteraceae</taxon>
        <taxon>Rehaibacterium</taxon>
    </lineage>
</organism>
<evidence type="ECO:0000313" key="2">
    <source>
        <dbReference type="Proteomes" id="UP000519004"/>
    </source>
</evidence>
<protein>
    <submittedName>
        <fullName evidence="1">Uncharacterized protein</fullName>
    </submittedName>
</protein>
<sequence>MDMGVGGSLAFAVRMSGARHDGDGRRGLSARHGRVFDAGLAGLARGELPVLREPRTDQYGIRAVLGDAVAPVKFEIVREARIALSAAPERLAGVPLLSRADLHAEKLLANADCGLDAATLHRDLIDLCVMVRRWGAIPVAAADKARAAYGHSIDRAFERVAARLREQPAERRRCLAALQAEADVAADVEAVLACDGLDALIAAD</sequence>
<gene>
    <name evidence="1" type="ORF">HNQ58_000449</name>
</gene>
<evidence type="ECO:0000313" key="1">
    <source>
        <dbReference type="EMBL" id="MBB5014575.1"/>
    </source>
</evidence>
<keyword evidence="2" id="KW-1185">Reference proteome</keyword>